<keyword evidence="4 9" id="KW-0067">ATP-binding</keyword>
<dbReference type="InterPro" id="IPR014017">
    <property type="entry name" value="DNA_helicase_UvrD-like_C"/>
</dbReference>
<evidence type="ECO:0000256" key="9">
    <source>
        <dbReference type="PROSITE-ProRule" id="PRU00560"/>
    </source>
</evidence>
<gene>
    <name evidence="11" type="ORF">ACFO0B_27595</name>
</gene>
<keyword evidence="5" id="KW-0413">Isomerase</keyword>
<accession>A0ABV8E1I0</accession>
<dbReference type="PANTHER" id="PTHR11070:SF45">
    <property type="entry name" value="DNA 3'-5' HELICASE"/>
    <property type="match status" value="1"/>
</dbReference>
<evidence type="ECO:0000256" key="5">
    <source>
        <dbReference type="ARBA" id="ARBA00023235"/>
    </source>
</evidence>
<keyword evidence="3 9" id="KW-0347">Helicase</keyword>
<keyword evidence="12" id="KW-1185">Reference proteome</keyword>
<reference evidence="12" key="1">
    <citation type="journal article" date="2019" name="Int. J. Syst. Evol. Microbiol.">
        <title>The Global Catalogue of Microorganisms (GCM) 10K type strain sequencing project: providing services to taxonomists for standard genome sequencing and annotation.</title>
        <authorList>
            <consortium name="The Broad Institute Genomics Platform"/>
            <consortium name="The Broad Institute Genome Sequencing Center for Infectious Disease"/>
            <person name="Wu L."/>
            <person name="Ma J."/>
        </authorList>
    </citation>
    <scope>NUCLEOTIDE SEQUENCE [LARGE SCALE GENOMIC DNA]</scope>
    <source>
        <strain evidence="12">CGMCC 4.7330</strain>
    </source>
</reference>
<evidence type="ECO:0000256" key="7">
    <source>
        <dbReference type="ARBA" id="ARBA00034808"/>
    </source>
</evidence>
<dbReference type="GO" id="GO:0004527">
    <property type="term" value="F:exonuclease activity"/>
    <property type="evidence" value="ECO:0007669"/>
    <property type="project" value="UniProtKB-KW"/>
</dbReference>
<dbReference type="RefSeq" id="WP_378615928.1">
    <property type="nucleotide sequence ID" value="NZ_JBHSAX010000023.1"/>
</dbReference>
<sequence length="745" mass="81726">MALVVLATNNKSMPRLDGSVKNKVYDFFEKVRADDTLPGLHIEPIKGAVDSRVRTGRVDLNYRAIMFRIDGRAVETTYVYLGTWKHDEANQLAEKSTLRVNPVNGVLEGIVGELDGHGDRRKRTVVPDPTGALARLATRPAVGYLSHIGFTPADLTDRLGLAPELAERALAAPDQDAVLAAAQTTEVTWQQNALLELAVGRAIEDIRDALGFTEQPVDPSLDENEQVIAALDHPATRMQFTLVDDNDELRRVIEEGDFKAWRTFLHPNQRRYVEKSNRGAFRLSGGAGTGKTVVALHRARYLATRAPGARIVLTTFNKTLALTMEADLRALDPKLPIADRPGAPGVHVTGLDSLAQAVLTRASAHHYQSAAEQVLGPGAGARRGKRTGDDRGWAAAVRAAGVDLDPRLRNSSFLAPEYVAVVLGNEITTLEGYARVPRAGRGIRLSRAQRTAVWKVFEEYRKSNRVGGSLSYPEVLAVAAAVLRVQAEAGNGYQADHVIVDEAQDLHATHWRLLRALVPDGPDDLFIAEDSHQRIYGQPVVLNRLGINIRGRSSRLTLNYRTTAQNLQFAVRILDGANYTDLEEAAETTAGYTSARLGPDPRMLECASPGEQFETVTATVQRWLGERGVQPGDIAILTRGANDRDEFVTELRRRGIPAMALDREPATDDAVQVLTMHRGKGMEFRCVVLAGIDSDHVPAKVAVQVPEEEQADARQRERSLLYVAASRARDELVVTWYGARSELLR</sequence>
<keyword evidence="2 9" id="KW-0378">Hydrolase</keyword>
<dbReference type="PANTHER" id="PTHR11070">
    <property type="entry name" value="UVRD / RECB / PCRA DNA HELICASE FAMILY MEMBER"/>
    <property type="match status" value="1"/>
</dbReference>
<comment type="catalytic activity">
    <reaction evidence="6">
        <text>Couples ATP hydrolysis with the unwinding of duplex DNA by translocating in the 3'-5' direction.</text>
        <dbReference type="EC" id="5.6.2.4"/>
    </reaction>
</comment>
<keyword evidence="11" id="KW-0269">Exonuclease</keyword>
<evidence type="ECO:0000313" key="12">
    <source>
        <dbReference type="Proteomes" id="UP001595696"/>
    </source>
</evidence>
<evidence type="ECO:0000256" key="1">
    <source>
        <dbReference type="ARBA" id="ARBA00022741"/>
    </source>
</evidence>
<evidence type="ECO:0000256" key="6">
    <source>
        <dbReference type="ARBA" id="ARBA00034617"/>
    </source>
</evidence>
<evidence type="ECO:0000259" key="10">
    <source>
        <dbReference type="PROSITE" id="PS51198"/>
    </source>
</evidence>
<dbReference type="InterPro" id="IPR000212">
    <property type="entry name" value="DNA_helicase_UvrD/REP"/>
</dbReference>
<dbReference type="Pfam" id="PF13361">
    <property type="entry name" value="UvrD_C"/>
    <property type="match status" value="1"/>
</dbReference>
<name>A0ABV8E1I0_9NOCA</name>
<comment type="catalytic activity">
    <reaction evidence="8">
        <text>ATP + H2O = ADP + phosphate + H(+)</text>
        <dbReference type="Rhea" id="RHEA:13065"/>
        <dbReference type="ChEBI" id="CHEBI:15377"/>
        <dbReference type="ChEBI" id="CHEBI:15378"/>
        <dbReference type="ChEBI" id="CHEBI:30616"/>
        <dbReference type="ChEBI" id="CHEBI:43474"/>
        <dbReference type="ChEBI" id="CHEBI:456216"/>
        <dbReference type="EC" id="5.6.2.4"/>
    </reaction>
</comment>
<dbReference type="PROSITE" id="PS51198">
    <property type="entry name" value="UVRD_HELICASE_ATP_BIND"/>
    <property type="match status" value="1"/>
</dbReference>
<dbReference type="InterPro" id="IPR027417">
    <property type="entry name" value="P-loop_NTPase"/>
</dbReference>
<dbReference type="EMBL" id="JBHSAX010000023">
    <property type="protein sequence ID" value="MFC3965770.1"/>
    <property type="molecule type" value="Genomic_DNA"/>
</dbReference>
<keyword evidence="1 9" id="KW-0547">Nucleotide-binding</keyword>
<organism evidence="11 12">
    <name type="scientific">Nocardia jiangsuensis</name>
    <dbReference type="NCBI Taxonomy" id="1691563"/>
    <lineage>
        <taxon>Bacteria</taxon>
        <taxon>Bacillati</taxon>
        <taxon>Actinomycetota</taxon>
        <taxon>Actinomycetes</taxon>
        <taxon>Mycobacteriales</taxon>
        <taxon>Nocardiaceae</taxon>
        <taxon>Nocardia</taxon>
    </lineage>
</organism>
<dbReference type="Pfam" id="PF00580">
    <property type="entry name" value="UvrD-helicase"/>
    <property type="match status" value="1"/>
</dbReference>
<evidence type="ECO:0000256" key="8">
    <source>
        <dbReference type="ARBA" id="ARBA00048988"/>
    </source>
</evidence>
<feature type="binding site" evidence="9">
    <location>
        <begin position="285"/>
        <end position="292"/>
    </location>
    <ligand>
        <name>ATP</name>
        <dbReference type="ChEBI" id="CHEBI:30616"/>
    </ligand>
</feature>
<feature type="domain" description="UvrD-like helicase ATP-binding" evidence="10">
    <location>
        <begin position="264"/>
        <end position="589"/>
    </location>
</feature>
<comment type="caution">
    <text evidence="11">The sequence shown here is derived from an EMBL/GenBank/DDBJ whole genome shotgun (WGS) entry which is preliminary data.</text>
</comment>
<dbReference type="EC" id="5.6.2.4" evidence="7"/>
<dbReference type="InterPro" id="IPR014016">
    <property type="entry name" value="UvrD-like_ATP-bd"/>
</dbReference>
<dbReference type="Proteomes" id="UP001595696">
    <property type="component" value="Unassembled WGS sequence"/>
</dbReference>
<keyword evidence="11" id="KW-0540">Nuclease</keyword>
<protein>
    <recommendedName>
        <fullName evidence="7">DNA 3'-5' helicase</fullName>
        <ecNumber evidence="7">5.6.2.4</ecNumber>
    </recommendedName>
</protein>
<evidence type="ECO:0000256" key="3">
    <source>
        <dbReference type="ARBA" id="ARBA00022806"/>
    </source>
</evidence>
<dbReference type="SUPFAM" id="SSF52540">
    <property type="entry name" value="P-loop containing nucleoside triphosphate hydrolases"/>
    <property type="match status" value="1"/>
</dbReference>
<proteinExistence type="predicted"/>
<evidence type="ECO:0000313" key="11">
    <source>
        <dbReference type="EMBL" id="MFC3965770.1"/>
    </source>
</evidence>
<evidence type="ECO:0000256" key="2">
    <source>
        <dbReference type="ARBA" id="ARBA00022801"/>
    </source>
</evidence>
<evidence type="ECO:0000256" key="4">
    <source>
        <dbReference type="ARBA" id="ARBA00022840"/>
    </source>
</evidence>
<dbReference type="Gene3D" id="3.40.50.300">
    <property type="entry name" value="P-loop containing nucleotide triphosphate hydrolases"/>
    <property type="match status" value="2"/>
</dbReference>